<evidence type="ECO:0000313" key="2">
    <source>
        <dbReference type="EMBL" id="GHH82079.1"/>
    </source>
</evidence>
<dbReference type="EMBL" id="BNAT01000002">
    <property type="protein sequence ID" value="GHH82079.1"/>
    <property type="molecule type" value="Genomic_DNA"/>
</dbReference>
<reference evidence="2" key="2">
    <citation type="submission" date="2020-09" db="EMBL/GenBank/DDBJ databases">
        <authorList>
            <person name="Sun Q."/>
            <person name="Zhou Y."/>
        </authorList>
    </citation>
    <scope>NUCLEOTIDE SEQUENCE</scope>
    <source>
        <strain evidence="2">CGMCC 4.7403</strain>
    </source>
</reference>
<accession>A0A919GDR0</accession>
<keyword evidence="3" id="KW-1185">Reference proteome</keyword>
<dbReference type="Proteomes" id="UP000603227">
    <property type="component" value="Unassembled WGS sequence"/>
</dbReference>
<sequence>MWDRRRGRRVGRQPRSSAANAISNATHGHGANEDAADFIKWIAEVTGCRGSPARLAAFRRLGVSVFPSYNRRPKPDAEPKPGLGFIVVLGLRWGPNVLCHTR</sequence>
<reference evidence="2" key="1">
    <citation type="journal article" date="2014" name="Int. J. Syst. Evol. Microbiol.">
        <title>Complete genome sequence of Corynebacterium casei LMG S-19264T (=DSM 44701T), isolated from a smear-ripened cheese.</title>
        <authorList>
            <consortium name="US DOE Joint Genome Institute (JGI-PGF)"/>
            <person name="Walter F."/>
            <person name="Albersmeier A."/>
            <person name="Kalinowski J."/>
            <person name="Ruckert C."/>
        </authorList>
    </citation>
    <scope>NUCLEOTIDE SEQUENCE</scope>
    <source>
        <strain evidence="2">CGMCC 4.7403</strain>
    </source>
</reference>
<evidence type="ECO:0000256" key="1">
    <source>
        <dbReference type="SAM" id="MobiDB-lite"/>
    </source>
</evidence>
<gene>
    <name evidence="2" type="ORF">GCM10017771_05290</name>
</gene>
<organism evidence="2 3">
    <name type="scientific">Streptomyces capitiformicae</name>
    <dbReference type="NCBI Taxonomy" id="2014920"/>
    <lineage>
        <taxon>Bacteria</taxon>
        <taxon>Bacillati</taxon>
        <taxon>Actinomycetota</taxon>
        <taxon>Actinomycetes</taxon>
        <taxon>Kitasatosporales</taxon>
        <taxon>Streptomycetaceae</taxon>
        <taxon>Streptomyces</taxon>
    </lineage>
</organism>
<comment type="caution">
    <text evidence="2">The sequence shown here is derived from an EMBL/GenBank/DDBJ whole genome shotgun (WGS) entry which is preliminary data.</text>
</comment>
<protein>
    <submittedName>
        <fullName evidence="2">Uncharacterized protein</fullName>
    </submittedName>
</protein>
<feature type="compositionally biased region" description="Polar residues" evidence="1">
    <location>
        <begin position="14"/>
        <end position="26"/>
    </location>
</feature>
<evidence type="ECO:0000313" key="3">
    <source>
        <dbReference type="Proteomes" id="UP000603227"/>
    </source>
</evidence>
<dbReference type="AlphaFoldDB" id="A0A919GDR0"/>
<feature type="compositionally biased region" description="Basic residues" evidence="1">
    <location>
        <begin position="1"/>
        <end position="12"/>
    </location>
</feature>
<name>A0A919GDR0_9ACTN</name>
<proteinExistence type="predicted"/>
<feature type="region of interest" description="Disordered" evidence="1">
    <location>
        <begin position="1"/>
        <end position="31"/>
    </location>
</feature>